<comment type="caution">
    <text evidence="2">The sequence shown here is derived from an EMBL/GenBank/DDBJ whole genome shotgun (WGS) entry which is preliminary data.</text>
</comment>
<reference evidence="2" key="1">
    <citation type="submission" date="2021-12" db="EMBL/GenBank/DDBJ databases">
        <authorList>
            <person name="Rodrigo-Torres L."/>
            <person name="Arahal R. D."/>
            <person name="Lucena T."/>
        </authorList>
    </citation>
    <scope>NUCLEOTIDE SEQUENCE</scope>
    <source>
        <strain evidence="2">CECT 8858</strain>
    </source>
</reference>
<accession>A0ABN8EY29</accession>
<keyword evidence="3" id="KW-1185">Reference proteome</keyword>
<evidence type="ECO:0000259" key="1">
    <source>
        <dbReference type="Pfam" id="PF11860"/>
    </source>
</evidence>
<dbReference type="Proteomes" id="UP000837932">
    <property type="component" value="Unassembled WGS sequence"/>
</dbReference>
<protein>
    <recommendedName>
        <fullName evidence="1">N-acetylmuramidase domain-containing protein</fullName>
    </recommendedName>
</protein>
<dbReference type="Pfam" id="PF11860">
    <property type="entry name" value="Muramidase"/>
    <property type="match status" value="1"/>
</dbReference>
<name>A0ABN8EY29_9BACT</name>
<dbReference type="EMBL" id="CAKLPY010000005">
    <property type="protein sequence ID" value="CAH0997691.1"/>
    <property type="molecule type" value="Genomic_DNA"/>
</dbReference>
<feature type="domain" description="N-acetylmuramidase" evidence="1">
    <location>
        <begin position="19"/>
        <end position="190"/>
    </location>
</feature>
<dbReference type="RefSeq" id="WP_238808501.1">
    <property type="nucleotide sequence ID" value="NZ_CAKLPY010000005.1"/>
</dbReference>
<gene>
    <name evidence="2" type="ORF">EMA8858_03825</name>
</gene>
<evidence type="ECO:0000313" key="3">
    <source>
        <dbReference type="Proteomes" id="UP000837932"/>
    </source>
</evidence>
<evidence type="ECO:0000313" key="2">
    <source>
        <dbReference type="EMBL" id="CAH0997691.1"/>
    </source>
</evidence>
<dbReference type="InterPro" id="IPR024408">
    <property type="entry name" value="Muramidase"/>
</dbReference>
<proteinExistence type="predicted"/>
<sequence length="196" mass="22357">MAITSIQFDNAAKRLGVEIAAIKSVARVESVQGGFDSAGKLTILFEPHIFWKNLLKVGIDPKPLKLKYPDLLNPVWDKTLYGPSKNQWNKLILARTIDKQAANLSASYGAFQIMGFNYSQCGFADVEAFINYLNISESNQLDAFCSYLFSVHLVDELKHLDWSGFARGYNGPFYWQNKYDIKLKQFYDFYKANPDK</sequence>
<organism evidence="2 3">
    <name type="scientific">Emticicia aquatica</name>
    <dbReference type="NCBI Taxonomy" id="1681835"/>
    <lineage>
        <taxon>Bacteria</taxon>
        <taxon>Pseudomonadati</taxon>
        <taxon>Bacteroidota</taxon>
        <taxon>Cytophagia</taxon>
        <taxon>Cytophagales</taxon>
        <taxon>Leadbetterellaceae</taxon>
        <taxon>Emticicia</taxon>
    </lineage>
</organism>